<evidence type="ECO:0000256" key="1">
    <source>
        <dbReference type="SAM" id="MobiDB-lite"/>
    </source>
</evidence>
<feature type="region of interest" description="Disordered" evidence="1">
    <location>
        <begin position="85"/>
        <end position="130"/>
    </location>
</feature>
<name>A0A9W6BGY8_9CHLO</name>
<feature type="non-terminal residue" evidence="2">
    <location>
        <position position="410"/>
    </location>
</feature>
<protein>
    <submittedName>
        <fullName evidence="2">Uncharacterized protein</fullName>
    </submittedName>
</protein>
<proteinExistence type="predicted"/>
<feature type="compositionally biased region" description="Pro residues" evidence="1">
    <location>
        <begin position="86"/>
        <end position="127"/>
    </location>
</feature>
<evidence type="ECO:0000313" key="2">
    <source>
        <dbReference type="EMBL" id="GLC51977.1"/>
    </source>
</evidence>
<gene>
    <name evidence="2" type="primary">PLEST003991</name>
    <name evidence="2" type="ORF">PLESTB_000569200</name>
</gene>
<organism evidence="2 3">
    <name type="scientific">Pleodorina starrii</name>
    <dbReference type="NCBI Taxonomy" id="330485"/>
    <lineage>
        <taxon>Eukaryota</taxon>
        <taxon>Viridiplantae</taxon>
        <taxon>Chlorophyta</taxon>
        <taxon>core chlorophytes</taxon>
        <taxon>Chlorophyceae</taxon>
        <taxon>CS clade</taxon>
        <taxon>Chlamydomonadales</taxon>
        <taxon>Volvocaceae</taxon>
        <taxon>Pleodorina</taxon>
    </lineage>
</organism>
<dbReference type="AlphaFoldDB" id="A0A9W6BGY8"/>
<reference evidence="2 3" key="1">
    <citation type="journal article" date="2023" name="Commun. Biol.">
        <title>Reorganization of the ancestral sex-determining regions during the evolution of trioecy in Pleodorina starrii.</title>
        <authorList>
            <person name="Takahashi K."/>
            <person name="Suzuki S."/>
            <person name="Kawai-Toyooka H."/>
            <person name="Yamamoto K."/>
            <person name="Hamaji T."/>
            <person name="Ootsuki R."/>
            <person name="Yamaguchi H."/>
            <person name="Kawachi M."/>
            <person name="Higashiyama T."/>
            <person name="Nozaki H."/>
        </authorList>
    </citation>
    <scope>NUCLEOTIDE SEQUENCE [LARGE SCALE GENOMIC DNA]</scope>
    <source>
        <strain evidence="2 3">NIES-4479</strain>
    </source>
</reference>
<dbReference type="EMBL" id="BRXU01000005">
    <property type="protein sequence ID" value="GLC51977.1"/>
    <property type="molecule type" value="Genomic_DNA"/>
</dbReference>
<keyword evidence="3" id="KW-1185">Reference proteome</keyword>
<accession>A0A9W6BGY8</accession>
<dbReference type="Proteomes" id="UP001165080">
    <property type="component" value="Unassembled WGS sequence"/>
</dbReference>
<sequence>MLITDLLASQYDLPWDVIRLKPAPPQSPTAAEPSSSPLILRGVGSAMPPKWLNVSWDTPFNIFNDTAGFGGMFDGVWIEQTEDLPSVPPVVQSPPSPPSPSPPPSPLPPPPSPPPAPPRPPRGPSEEPPYTIIDWREWRDAPRPAIRLHNGQSLTMASMAFNVEYVEGAVTCGGVLRQPAFGLIQVDPGARLVLEDITAVLAREHIKSMLQELCQDPDTWPYTPDVVIGDGAIRIANFTSTAPGPDGSPGAGGQVQWRNVTLLYPGIGIAKPQACAAWSVADGQELGAVARRALSPDQTEGKAVVFLSVTGDVVALPADGSWVQVALPPGQQLVLHGDPARTTTLDLSGIAEAWTLLPQSDSSSSSGGAGTGLQVLMYDLQLVNLPYPARPNGSMSLLATSLASFRMLRQ</sequence>
<evidence type="ECO:0000313" key="3">
    <source>
        <dbReference type="Proteomes" id="UP001165080"/>
    </source>
</evidence>
<comment type="caution">
    <text evidence="2">The sequence shown here is derived from an EMBL/GenBank/DDBJ whole genome shotgun (WGS) entry which is preliminary data.</text>
</comment>